<evidence type="ECO:0000256" key="1">
    <source>
        <dbReference type="ARBA" id="ARBA00004606"/>
    </source>
</evidence>
<comment type="similarity">
    <text evidence="2">Belongs to the glycosyltransferase 31 family. Beta3-Gal-T subfamily.</text>
</comment>
<dbReference type="PANTHER" id="PTHR23033">
    <property type="entry name" value="BETA1,3-GALACTOSYLTRANSFERASE"/>
    <property type="match status" value="1"/>
</dbReference>
<dbReference type="RefSeq" id="XP_024676987.1">
    <property type="nucleotide sequence ID" value="XM_024822991.1"/>
</dbReference>
<evidence type="ECO:0000256" key="3">
    <source>
        <dbReference type="ARBA" id="ARBA00022692"/>
    </source>
</evidence>
<evidence type="ECO:0000313" key="7">
    <source>
        <dbReference type="EMBL" id="PKX88392.1"/>
    </source>
</evidence>
<dbReference type="OrthoDB" id="414175at2759"/>
<keyword evidence="5" id="KW-1133">Transmembrane helix</keyword>
<keyword evidence="4" id="KW-0735">Signal-anchor</keyword>
<evidence type="ECO:0000313" key="8">
    <source>
        <dbReference type="Proteomes" id="UP000234474"/>
    </source>
</evidence>
<dbReference type="Proteomes" id="UP000234474">
    <property type="component" value="Unassembled WGS sequence"/>
</dbReference>
<proteinExistence type="inferred from homology"/>
<comment type="subcellular location">
    <subcellularLocation>
        <location evidence="1">Membrane</location>
        <topology evidence="1">Single-pass type II membrane protein</topology>
    </subcellularLocation>
</comment>
<dbReference type="FunFam" id="3.90.550.50:FF:000039">
    <property type="entry name" value="WGS project CABT00000000 data, contig 2.9"/>
    <property type="match status" value="1"/>
</dbReference>
<dbReference type="VEuPathDB" id="FungiDB:P174DRAFT_380584"/>
<name>A0A2I1BSQ4_ASPN1</name>
<gene>
    <name evidence="7" type="ORF">P174DRAFT_380584</name>
</gene>
<evidence type="ECO:0000256" key="2">
    <source>
        <dbReference type="ARBA" id="ARBA00006462"/>
    </source>
</evidence>
<dbReference type="GeneID" id="36530317"/>
<evidence type="ECO:0000256" key="4">
    <source>
        <dbReference type="ARBA" id="ARBA00022968"/>
    </source>
</evidence>
<evidence type="ECO:0008006" key="9">
    <source>
        <dbReference type="Google" id="ProtNLM"/>
    </source>
</evidence>
<dbReference type="PANTHER" id="PTHR23033:SF40">
    <property type="entry name" value="APPLE DOMAIN-CONTAINING PROTEIN"/>
    <property type="match status" value="1"/>
</dbReference>
<evidence type="ECO:0000256" key="5">
    <source>
        <dbReference type="ARBA" id="ARBA00022989"/>
    </source>
</evidence>
<dbReference type="GO" id="GO:0016020">
    <property type="term" value="C:membrane"/>
    <property type="evidence" value="ECO:0007669"/>
    <property type="project" value="UniProtKB-SubCell"/>
</dbReference>
<dbReference type="Gene3D" id="3.90.550.50">
    <property type="match status" value="1"/>
</dbReference>
<keyword evidence="6" id="KW-0472">Membrane</keyword>
<protein>
    <recommendedName>
        <fullName evidence="9">Glycosyltransferase family 31 protein</fullName>
    </recommendedName>
</protein>
<dbReference type="InterPro" id="IPR026050">
    <property type="entry name" value="C1GALT1/C1GALT1_chp1"/>
</dbReference>
<organism evidence="7 8">
    <name type="scientific">Aspergillus novofumigatus (strain IBT 16806)</name>
    <dbReference type="NCBI Taxonomy" id="1392255"/>
    <lineage>
        <taxon>Eukaryota</taxon>
        <taxon>Fungi</taxon>
        <taxon>Dikarya</taxon>
        <taxon>Ascomycota</taxon>
        <taxon>Pezizomycotina</taxon>
        <taxon>Eurotiomycetes</taxon>
        <taxon>Eurotiomycetidae</taxon>
        <taxon>Eurotiales</taxon>
        <taxon>Aspergillaceae</taxon>
        <taxon>Aspergillus</taxon>
        <taxon>Aspergillus subgen. Fumigati</taxon>
    </lineage>
</organism>
<dbReference type="OMA" id="HERPNID"/>
<evidence type="ECO:0000256" key="6">
    <source>
        <dbReference type="ARBA" id="ARBA00023136"/>
    </source>
</evidence>
<sequence>MLSGKAGPGIAAETNRLHDVLALRDFRCEAFPDPGNMLIVVKTGATEIYEKLPTQILTTLGCARQFLIFSDLEEQIGPYHVQDALANYNESMKNNHPDFDLYRKQQEYQRDWEDVATLKKDGGEAWALDKYKFLHLVVKVWHERPNIDWYVFIEADTYVVWSNLVLWLQQLSAADKLYLGSAAWLGPQAFAHGGSGYVFSGKLLQQFVDGKSDLASRYDDVFPNYCCGDAVLAQILKQELDIDVKNYWPLLNGEKPSTMAFGSVLWCQPAITMHHITPRERSAIFEFEQSRKNQMKPLLFSELSELPFPPNSMRTEEDDWDNLSDVRLDFPDDPSVSLRTCRDTCLRTEDCFQYRYSEGECYVLYKMFKLGSRKLPDENGRRWYSGWDAKKIQQWRDMHPCKVASWKKVP</sequence>
<comment type="caution">
    <text evidence="7">The sequence shown here is derived from an EMBL/GenBank/DDBJ whole genome shotgun (WGS) entry which is preliminary data.</text>
</comment>
<dbReference type="AlphaFoldDB" id="A0A2I1BSQ4"/>
<reference evidence="8" key="1">
    <citation type="journal article" date="2018" name="Proc. Natl. Acad. Sci. U.S.A.">
        <title>Linking secondary metabolites to gene clusters through genome sequencing of six diverse Aspergillus species.</title>
        <authorList>
            <person name="Kaerboelling I."/>
            <person name="Vesth T.C."/>
            <person name="Frisvad J.C."/>
            <person name="Nybo J.L."/>
            <person name="Theobald S."/>
            <person name="Kuo A."/>
            <person name="Bowyer P."/>
            <person name="Matsuda Y."/>
            <person name="Mondo S."/>
            <person name="Lyhne E.K."/>
            <person name="Kogle M.E."/>
            <person name="Clum A."/>
            <person name="Lipzen A."/>
            <person name="Salamov A."/>
            <person name="Ngan C.Y."/>
            <person name="Daum C."/>
            <person name="Chiniquy J."/>
            <person name="Barry K."/>
            <person name="LaButti K."/>
            <person name="Haridas S."/>
            <person name="Simmons B.A."/>
            <person name="Magnuson J.K."/>
            <person name="Mortensen U.H."/>
            <person name="Larsen T.O."/>
            <person name="Grigoriev I.V."/>
            <person name="Baker S.E."/>
            <person name="Andersen M.R."/>
        </authorList>
    </citation>
    <scope>NUCLEOTIDE SEQUENCE [LARGE SCALE GENOMIC DNA]</scope>
    <source>
        <strain evidence="8">IBT 16806</strain>
    </source>
</reference>
<dbReference type="STRING" id="1392255.A0A2I1BSQ4"/>
<dbReference type="EMBL" id="MSZS01000016">
    <property type="protein sequence ID" value="PKX88392.1"/>
    <property type="molecule type" value="Genomic_DNA"/>
</dbReference>
<keyword evidence="3" id="KW-0812">Transmembrane</keyword>
<keyword evidence="8" id="KW-1185">Reference proteome</keyword>
<accession>A0A2I1BSQ4</accession>